<evidence type="ECO:0000313" key="16">
    <source>
        <dbReference type="Proteomes" id="UP000072443"/>
    </source>
</evidence>
<evidence type="ECO:0000256" key="3">
    <source>
        <dbReference type="ARBA" id="ARBA00022555"/>
    </source>
</evidence>
<dbReference type="PANTHER" id="PTHR11777:SF9">
    <property type="entry name" value="ALANINE--TRNA LIGASE, CYTOPLASMIC"/>
    <property type="match status" value="1"/>
</dbReference>
<dbReference type="SUPFAM" id="SSF55186">
    <property type="entry name" value="ThrRS/AlaRS common domain"/>
    <property type="match status" value="1"/>
</dbReference>
<dbReference type="InterPro" id="IPR018165">
    <property type="entry name" value="Ala-tRNA-synth_IIc_core"/>
</dbReference>
<dbReference type="GO" id="GO:0002161">
    <property type="term" value="F:aminoacyl-tRNA deacylase activity"/>
    <property type="evidence" value="ECO:0007669"/>
    <property type="project" value="TreeGrafter"/>
</dbReference>
<comment type="caution">
    <text evidence="15">The sequence shown here is derived from an EMBL/GenBank/DDBJ whole genome shotgun (WGS) entry which is preliminary data.</text>
</comment>
<sequence>MTRHLRDIEKIMKTSELRQKFLKFFETKGHTVVRSSSLVPHDDPTLLFTNAGMNQFKDVFLGFDKRPYSRATTAQKCVRAGGKHNDLENVGYTARHHTFFEMMGNFSFGDYFKRDAIHFAWEFLTSPEWLNIPKDKLLATVYAEDDEAYNIWLNEIGMPSERIVRIGDNKGAKYASDNFWQMGDTGPCGPCSEIFYDHGEEIWGGIPGSPEEDGDRWIEIWNCVFMQFNRDEQGNMNPLPKPSVDTGMGLERMAAVMQHVHSNYEIDLFQDLLKAVARETGAAFSMEEPSLKVIADHIRSCSFLIADGVLPSNEGRGYVLRRIIRRAVRHGYKLGQKQAFFYKLVPDLVKAMGDAYPELKEKQTQIMEALRAEESRFGETLEKGMGLFNQVYNELKFNQIFDLLAKEFKVTPVEDIDLDMFSTRNFVGRSAEIPYISNQHPNVDYPAPMGNVNEKIYAMPVRLTDGRIGINIFPTDETARLILSNDWNSLRFYSFCNSLITYYQQKGQLETLKLNGEHIFKLYDTYGFPYDLTADICRERNIELDEAGFEREMEAQRTRARAAQSFKANAQLPYDGQDTEFKGYSERQTESKVLALYKDGEQVNELNEGDEGAIVIDFTPFYAESGGQVGDVGYIFAGENRFEVRDTQKIKAAVFGQFGVQTSGRLKVGDSVTAKVDDEIRNANMRNHSATHLMHKALRDVLGGHVEQKGSLVTAESTRFDISHPQAVTAEEIAEVERRVNEAVLANVAVNAAIMSMEDAQKTGAMMLFGEKYGEEVRVLQMGGFSTELCGGTHVSRTGDIGLFKIISEGGIAAGVRRIEAITGLNALKWAQEQERLVKDIIAETKAQTEKDVLAKIQAGAAHAKALEKELARAKAELAVHAGAKLLDDAKDLGAAKLVAAQIEADAAALREIVTDLTGKSDNAVILLAAVNDGKVSLCAGVSKPLTGKVKAGDLVKFAAEQVGGKGGGRPDLAQAGGTDAGKLPAVLDSVKDWVGAKLA</sequence>
<keyword evidence="3 12" id="KW-0820">tRNA-binding</keyword>
<dbReference type="SMART" id="SM00863">
    <property type="entry name" value="tRNA_SAD"/>
    <property type="match status" value="1"/>
</dbReference>
<dbReference type="InterPro" id="IPR045864">
    <property type="entry name" value="aa-tRNA-synth_II/BPL/LPL"/>
</dbReference>
<comment type="domain">
    <text evidence="12">Consists of three domains; the N-terminal catalytic domain, the editing domain and the C-terminal C-Ala domain. The editing domain removes incorrectly charged amino acids, while the C-Ala domain, along with tRNA(Ala), serves as a bridge to cooperatively bring together the editing and aminoacylation centers thus stimulating deacylation of misacylated tRNAs.</text>
</comment>
<dbReference type="FunFam" id="3.30.980.10:FF:000004">
    <property type="entry name" value="Alanine--tRNA ligase, cytoplasmic"/>
    <property type="match status" value="1"/>
</dbReference>
<dbReference type="Gene3D" id="2.40.30.130">
    <property type="match status" value="1"/>
</dbReference>
<feature type="binding site" evidence="12">
    <location>
        <position position="794"/>
    </location>
    <ligand>
        <name>Zn(2+)</name>
        <dbReference type="ChEBI" id="CHEBI:29105"/>
    </ligand>
</feature>
<keyword evidence="10 12" id="KW-0648">Protein biosynthesis</keyword>
<dbReference type="RefSeq" id="WP_370576558.1">
    <property type="nucleotide sequence ID" value="NZ_CP012391.1"/>
</dbReference>
<dbReference type="InterPro" id="IPR050058">
    <property type="entry name" value="Ala-tRNA_ligase"/>
</dbReference>
<dbReference type="InterPro" id="IPR018164">
    <property type="entry name" value="Ala-tRNA-synth_IIc_N"/>
</dbReference>
<proteinExistence type="inferred from homology"/>
<dbReference type="FunFam" id="2.40.30.130:FF:000001">
    <property type="entry name" value="Alanine--tRNA ligase"/>
    <property type="match status" value="1"/>
</dbReference>
<keyword evidence="8 12" id="KW-0067">ATP-binding</keyword>
<dbReference type="PROSITE" id="PS50860">
    <property type="entry name" value="AA_TRNA_LIGASE_II_ALA"/>
    <property type="match status" value="1"/>
</dbReference>
<dbReference type="FunFam" id="3.30.54.20:FF:000001">
    <property type="entry name" value="Alanine--tRNA ligase"/>
    <property type="match status" value="1"/>
</dbReference>
<dbReference type="InterPro" id="IPR018163">
    <property type="entry name" value="Thr/Ala-tRNA-synth_IIc_edit"/>
</dbReference>
<evidence type="ECO:0000259" key="14">
    <source>
        <dbReference type="PROSITE" id="PS50860"/>
    </source>
</evidence>
<dbReference type="GO" id="GO:0000049">
    <property type="term" value="F:tRNA binding"/>
    <property type="evidence" value="ECO:0007669"/>
    <property type="project" value="UniProtKB-KW"/>
</dbReference>
<dbReference type="CDD" id="cd00673">
    <property type="entry name" value="AlaRS_core"/>
    <property type="match status" value="1"/>
</dbReference>
<dbReference type="GO" id="GO:0005524">
    <property type="term" value="F:ATP binding"/>
    <property type="evidence" value="ECO:0007669"/>
    <property type="project" value="UniProtKB-UniRule"/>
</dbReference>
<dbReference type="SUPFAM" id="SSF50447">
    <property type="entry name" value="Translation proteins"/>
    <property type="match status" value="1"/>
</dbReference>
<comment type="function">
    <text evidence="12">Catalyzes the attachment of alanine to tRNA(Ala) in a two-step reaction: alanine is first activated by ATP to form Ala-AMP and then transferred to the acceptor end of tRNA(Ala). Also edits incorrectly charged Ser-tRNA(Ala) and Gly-tRNA(Ala) via its editing domain.</text>
</comment>
<evidence type="ECO:0000256" key="5">
    <source>
        <dbReference type="ARBA" id="ARBA00022723"/>
    </source>
</evidence>
<dbReference type="Pfam" id="PF02272">
    <property type="entry name" value="DHHA1"/>
    <property type="match status" value="1"/>
</dbReference>
<keyword evidence="9 12" id="KW-0694">RNA-binding</keyword>
<evidence type="ECO:0000256" key="4">
    <source>
        <dbReference type="ARBA" id="ARBA00022598"/>
    </source>
</evidence>
<evidence type="ECO:0000313" key="15">
    <source>
        <dbReference type="EMBL" id="CWP55794.1"/>
    </source>
</evidence>
<keyword evidence="5 12" id="KW-0479">Metal-binding</keyword>
<evidence type="ECO:0000256" key="13">
    <source>
        <dbReference type="SAM" id="Coils"/>
    </source>
</evidence>
<dbReference type="EC" id="6.1.1.7" evidence="12"/>
<dbReference type="GO" id="GO:0008270">
    <property type="term" value="F:zinc ion binding"/>
    <property type="evidence" value="ECO:0007669"/>
    <property type="project" value="UniProtKB-UniRule"/>
</dbReference>
<dbReference type="Gene3D" id="3.30.980.10">
    <property type="entry name" value="Threonyl-trna Synthetase, Chain A, domain 2"/>
    <property type="match status" value="1"/>
</dbReference>
<comment type="catalytic activity">
    <reaction evidence="12">
        <text>tRNA(Ala) + L-alanine + ATP = L-alanyl-tRNA(Ala) + AMP + diphosphate</text>
        <dbReference type="Rhea" id="RHEA:12540"/>
        <dbReference type="Rhea" id="RHEA-COMP:9657"/>
        <dbReference type="Rhea" id="RHEA-COMP:9923"/>
        <dbReference type="ChEBI" id="CHEBI:30616"/>
        <dbReference type="ChEBI" id="CHEBI:33019"/>
        <dbReference type="ChEBI" id="CHEBI:57972"/>
        <dbReference type="ChEBI" id="CHEBI:78442"/>
        <dbReference type="ChEBI" id="CHEBI:78497"/>
        <dbReference type="ChEBI" id="CHEBI:456215"/>
        <dbReference type="EC" id="6.1.1.7"/>
    </reaction>
</comment>
<evidence type="ECO:0000256" key="6">
    <source>
        <dbReference type="ARBA" id="ARBA00022741"/>
    </source>
</evidence>
<dbReference type="EMBL" id="FEVP01000006">
    <property type="protein sequence ID" value="CWP55794.1"/>
    <property type="molecule type" value="Genomic_DNA"/>
</dbReference>
<evidence type="ECO:0000256" key="12">
    <source>
        <dbReference type="HAMAP-Rule" id="MF_00036"/>
    </source>
</evidence>
<evidence type="ECO:0000256" key="10">
    <source>
        <dbReference type="ARBA" id="ARBA00022917"/>
    </source>
</evidence>
<dbReference type="HAMAP" id="MF_00036_B">
    <property type="entry name" value="Ala_tRNA_synth_B"/>
    <property type="match status" value="1"/>
</dbReference>
<name>A0AB33TUY3_NEIME</name>
<dbReference type="InterPro" id="IPR018162">
    <property type="entry name" value="Ala-tRNA-ligase_IIc_anticod-bd"/>
</dbReference>
<evidence type="ECO:0000256" key="2">
    <source>
        <dbReference type="ARBA" id="ARBA00008226"/>
    </source>
</evidence>
<dbReference type="GO" id="GO:0004813">
    <property type="term" value="F:alanine-tRNA ligase activity"/>
    <property type="evidence" value="ECO:0007669"/>
    <property type="project" value="UniProtKB-UniRule"/>
</dbReference>
<dbReference type="InterPro" id="IPR023033">
    <property type="entry name" value="Ala_tRNA_ligase_euk/bac"/>
</dbReference>
<keyword evidence="7 12" id="KW-0862">Zinc</keyword>
<dbReference type="Proteomes" id="UP000072443">
    <property type="component" value="Unassembled WGS sequence"/>
</dbReference>
<gene>
    <name evidence="12 15" type="primary">alaS</name>
    <name evidence="15" type="ORF">ERS514591_00758</name>
</gene>
<dbReference type="Pfam" id="PF01411">
    <property type="entry name" value="tRNA-synt_2c"/>
    <property type="match status" value="2"/>
</dbReference>
<evidence type="ECO:0000256" key="8">
    <source>
        <dbReference type="ARBA" id="ARBA00022840"/>
    </source>
</evidence>
<dbReference type="AlphaFoldDB" id="A0AB33TUY3"/>
<dbReference type="GO" id="GO:0006419">
    <property type="term" value="P:alanyl-tRNA aminoacylation"/>
    <property type="evidence" value="ECO:0007669"/>
    <property type="project" value="UniProtKB-UniRule"/>
</dbReference>
<dbReference type="FunFam" id="3.10.310.40:FF:000001">
    <property type="entry name" value="Alanine--tRNA ligase"/>
    <property type="match status" value="1"/>
</dbReference>
<organism evidence="15 16">
    <name type="scientific">Neisseria meningitidis</name>
    <dbReference type="NCBI Taxonomy" id="487"/>
    <lineage>
        <taxon>Bacteria</taxon>
        <taxon>Pseudomonadati</taxon>
        <taxon>Pseudomonadota</taxon>
        <taxon>Betaproteobacteria</taxon>
        <taxon>Neisseriales</taxon>
        <taxon>Neisseriaceae</taxon>
        <taxon>Neisseria</taxon>
    </lineage>
</organism>
<feature type="binding site" evidence="12">
    <location>
        <position position="692"/>
    </location>
    <ligand>
        <name>Zn(2+)</name>
        <dbReference type="ChEBI" id="CHEBI:29105"/>
    </ligand>
</feature>
<dbReference type="InterPro" id="IPR009000">
    <property type="entry name" value="Transl_B-barrel_sf"/>
</dbReference>
<dbReference type="SUPFAM" id="SSF55681">
    <property type="entry name" value="Class II aaRS and biotin synthetases"/>
    <property type="match status" value="1"/>
</dbReference>
<keyword evidence="4 12" id="KW-0436">Ligase</keyword>
<feature type="binding site" evidence="12">
    <location>
        <position position="790"/>
    </location>
    <ligand>
        <name>Zn(2+)</name>
        <dbReference type="ChEBI" id="CHEBI:29105"/>
    </ligand>
</feature>
<keyword evidence="13" id="KW-0175">Coiled coil</keyword>
<keyword evidence="6 12" id="KW-0547">Nucleotide-binding</keyword>
<dbReference type="GO" id="GO:0005829">
    <property type="term" value="C:cytosol"/>
    <property type="evidence" value="ECO:0007669"/>
    <property type="project" value="TreeGrafter"/>
</dbReference>
<dbReference type="Pfam" id="PF07973">
    <property type="entry name" value="tRNA_SAD"/>
    <property type="match status" value="1"/>
</dbReference>
<dbReference type="PRINTS" id="PR00980">
    <property type="entry name" value="TRNASYNTHALA"/>
</dbReference>
<dbReference type="Gene3D" id="3.30.54.20">
    <property type="match status" value="1"/>
</dbReference>
<feature type="binding site" evidence="12">
    <location>
        <position position="688"/>
    </location>
    <ligand>
        <name>Zn(2+)</name>
        <dbReference type="ChEBI" id="CHEBI:29105"/>
    </ligand>
</feature>
<dbReference type="Gene3D" id="3.30.930.10">
    <property type="entry name" value="Bira Bifunctional Protein, Domain 2"/>
    <property type="match status" value="1"/>
</dbReference>
<comment type="cofactor">
    <cofactor evidence="12">
        <name>Zn(2+)</name>
        <dbReference type="ChEBI" id="CHEBI:29105"/>
    </cofactor>
    <text evidence="12">Binds 1 zinc ion per subunit.</text>
</comment>
<dbReference type="InterPro" id="IPR003156">
    <property type="entry name" value="DHHA1_dom"/>
</dbReference>
<feature type="coiled-coil region" evidence="13">
    <location>
        <begin position="857"/>
        <end position="884"/>
    </location>
</feature>
<dbReference type="NCBIfam" id="TIGR00344">
    <property type="entry name" value="alaS"/>
    <property type="match status" value="2"/>
</dbReference>
<dbReference type="InterPro" id="IPR002318">
    <property type="entry name" value="Ala-tRNA-lgiase_IIc"/>
</dbReference>
<dbReference type="GO" id="GO:0045892">
    <property type="term" value="P:negative regulation of DNA-templated transcription"/>
    <property type="evidence" value="ECO:0007669"/>
    <property type="project" value="TreeGrafter"/>
</dbReference>
<dbReference type="Gene3D" id="3.10.310.40">
    <property type="match status" value="1"/>
</dbReference>
<evidence type="ECO:0000256" key="7">
    <source>
        <dbReference type="ARBA" id="ARBA00022833"/>
    </source>
</evidence>
<dbReference type="InterPro" id="IPR012947">
    <property type="entry name" value="tRNA_SAD"/>
</dbReference>
<comment type="subcellular location">
    <subcellularLocation>
        <location evidence="1 12">Cytoplasm</location>
    </subcellularLocation>
</comment>
<dbReference type="PANTHER" id="PTHR11777">
    <property type="entry name" value="ALANYL-TRNA SYNTHETASE"/>
    <property type="match status" value="1"/>
</dbReference>
<dbReference type="SUPFAM" id="SSF101353">
    <property type="entry name" value="Putative anticodon-binding domain of alanyl-tRNA synthetase (AlaRS)"/>
    <property type="match status" value="1"/>
</dbReference>
<protein>
    <recommendedName>
        <fullName evidence="12">Alanine--tRNA ligase</fullName>
        <ecNumber evidence="12">6.1.1.7</ecNumber>
    </recommendedName>
    <alternativeName>
        <fullName evidence="12">Alanyl-tRNA synthetase</fullName>
        <shortName evidence="12">AlaRS</shortName>
    </alternativeName>
</protein>
<keyword evidence="12" id="KW-0963">Cytoplasm</keyword>
<reference evidence="15 16" key="1">
    <citation type="submission" date="2016-02" db="EMBL/GenBank/DDBJ databases">
        <authorList>
            <consortium name="Pathogen Informatics"/>
        </authorList>
    </citation>
    <scope>NUCLEOTIDE SEQUENCE [LARGE SCALE GENOMIC DNA]</scope>
    <source>
        <strain evidence="15 16">2842STDY5881269</strain>
    </source>
</reference>
<comment type="similarity">
    <text evidence="2 12">Belongs to the class-II aminoacyl-tRNA synthetase family.</text>
</comment>
<dbReference type="FunFam" id="3.30.930.10:FF:000004">
    <property type="entry name" value="Alanine--tRNA ligase"/>
    <property type="match status" value="1"/>
</dbReference>
<accession>A0AB33TUY3</accession>
<feature type="domain" description="Alanyl-transfer RNA synthetases family profile" evidence="14">
    <location>
        <begin position="12"/>
        <end position="833"/>
    </location>
</feature>
<evidence type="ECO:0000256" key="9">
    <source>
        <dbReference type="ARBA" id="ARBA00022884"/>
    </source>
</evidence>
<evidence type="ECO:0000256" key="1">
    <source>
        <dbReference type="ARBA" id="ARBA00004496"/>
    </source>
</evidence>
<keyword evidence="11 12" id="KW-0030">Aminoacyl-tRNA synthetase</keyword>
<evidence type="ECO:0000256" key="11">
    <source>
        <dbReference type="ARBA" id="ARBA00023146"/>
    </source>
</evidence>